<dbReference type="RefSeq" id="XP_029234435.1">
    <property type="nucleotide sequence ID" value="XM_029385814.1"/>
</dbReference>
<dbReference type="GeneID" id="40333043"/>
<evidence type="ECO:0000313" key="2">
    <source>
        <dbReference type="Proteomes" id="UP000283634"/>
    </source>
</evidence>
<organism evidence="1 2">
    <name type="scientific">Trypanosoma rangeli</name>
    <dbReference type="NCBI Taxonomy" id="5698"/>
    <lineage>
        <taxon>Eukaryota</taxon>
        <taxon>Discoba</taxon>
        <taxon>Euglenozoa</taxon>
        <taxon>Kinetoplastea</taxon>
        <taxon>Metakinetoplastina</taxon>
        <taxon>Trypanosomatida</taxon>
        <taxon>Trypanosomatidae</taxon>
        <taxon>Trypanosoma</taxon>
        <taxon>Herpetosoma</taxon>
    </lineage>
</organism>
<protein>
    <submittedName>
        <fullName evidence="1">Uncharacterized protein</fullName>
    </submittedName>
</protein>
<sequence>MSCKRLRSPSAWGWALREETAPPYRPCKVLRPSTTVAFVLWLNDAQIKSYLSGRARRSPPVTPHHVTWGPRVRSTCLHDCAGNRELGTMSDYCRRCVRGGPSFRSVRRRSVLPENVSHALRDNF</sequence>
<dbReference type="EMBL" id="MKGL01000498">
    <property type="protein sequence ID" value="RNE98045.1"/>
    <property type="molecule type" value="Genomic_DNA"/>
</dbReference>
<gene>
    <name evidence="1" type="ORF">TraAM80_09110</name>
</gene>
<reference evidence="1 2" key="1">
    <citation type="journal article" date="2018" name="BMC Genomics">
        <title>Genomic comparison of Trypanosoma conorhini and Trypanosoma rangeli to Trypanosoma cruzi strains of high and low virulence.</title>
        <authorList>
            <person name="Bradwell K.R."/>
            <person name="Koparde V.N."/>
            <person name="Matveyev A.V."/>
            <person name="Serrano M.G."/>
            <person name="Alves J.M."/>
            <person name="Parikh H."/>
            <person name="Huang B."/>
            <person name="Lee V."/>
            <person name="Espinosa-Alvarez O."/>
            <person name="Ortiz P.A."/>
            <person name="Costa-Martins A.G."/>
            <person name="Teixeira M.M."/>
            <person name="Buck G.A."/>
        </authorList>
    </citation>
    <scope>NUCLEOTIDE SEQUENCE [LARGE SCALE GENOMIC DNA]</scope>
    <source>
        <strain evidence="1 2">AM80</strain>
    </source>
</reference>
<name>A0A3R7KD07_TRYRA</name>
<accession>A0A3R7KD07</accession>
<dbReference type="AlphaFoldDB" id="A0A3R7KD07"/>
<comment type="caution">
    <text evidence="1">The sequence shown here is derived from an EMBL/GenBank/DDBJ whole genome shotgun (WGS) entry which is preliminary data.</text>
</comment>
<dbReference type="Proteomes" id="UP000283634">
    <property type="component" value="Unassembled WGS sequence"/>
</dbReference>
<keyword evidence="2" id="KW-1185">Reference proteome</keyword>
<proteinExistence type="predicted"/>
<evidence type="ECO:0000313" key="1">
    <source>
        <dbReference type="EMBL" id="RNE98045.1"/>
    </source>
</evidence>